<reference evidence="2 3" key="1">
    <citation type="submission" date="2018-03" db="EMBL/GenBank/DDBJ databases">
        <authorList>
            <person name="Keele B.F."/>
        </authorList>
    </citation>
    <scope>NUCLEOTIDE SEQUENCE [LARGE SCALE GENOMIC DNA]</scope>
    <source>
        <strain evidence="2 3">YL28-9</strain>
    </source>
</reference>
<comment type="caution">
    <text evidence="2">The sequence shown here is derived from an EMBL/GenBank/DDBJ whole genome shotgun (WGS) entry which is preliminary data.</text>
</comment>
<keyword evidence="3" id="KW-1185">Reference proteome</keyword>
<accession>A0A2T3HK79</accession>
<evidence type="ECO:0000313" key="2">
    <source>
        <dbReference type="EMBL" id="PST82834.1"/>
    </source>
</evidence>
<keyword evidence="1" id="KW-0732">Signal</keyword>
<proteinExistence type="predicted"/>
<organism evidence="2 3">
    <name type="scientific">Pedobacter yulinensis</name>
    <dbReference type="NCBI Taxonomy" id="2126353"/>
    <lineage>
        <taxon>Bacteria</taxon>
        <taxon>Pseudomonadati</taxon>
        <taxon>Bacteroidota</taxon>
        <taxon>Sphingobacteriia</taxon>
        <taxon>Sphingobacteriales</taxon>
        <taxon>Sphingobacteriaceae</taxon>
        <taxon>Pedobacter</taxon>
    </lineage>
</organism>
<dbReference type="EMBL" id="PYLS01000005">
    <property type="protein sequence ID" value="PST82834.1"/>
    <property type="molecule type" value="Genomic_DNA"/>
</dbReference>
<dbReference type="Proteomes" id="UP000240912">
    <property type="component" value="Unassembled WGS sequence"/>
</dbReference>
<protein>
    <recommendedName>
        <fullName evidence="4">Secretin/TonB short N-terminal domain-containing protein</fullName>
    </recommendedName>
</protein>
<evidence type="ECO:0008006" key="4">
    <source>
        <dbReference type="Google" id="ProtNLM"/>
    </source>
</evidence>
<gene>
    <name evidence="2" type="ORF">C7T94_09345</name>
</gene>
<feature type="chain" id="PRO_5015442927" description="Secretin/TonB short N-terminal domain-containing protein" evidence="1">
    <location>
        <begin position="32"/>
        <end position="119"/>
    </location>
</feature>
<name>A0A2T3HK79_9SPHI</name>
<feature type="signal peptide" evidence="1">
    <location>
        <begin position="1"/>
        <end position="31"/>
    </location>
</feature>
<evidence type="ECO:0000313" key="3">
    <source>
        <dbReference type="Proteomes" id="UP000240912"/>
    </source>
</evidence>
<sequence>MLVYTKTIFYMRFATLLLLLALPGLSAPAHSAALFEKRLNMRVYQIETLASVVNRIEVQLGLRISYKPALLVNKAVKPATYTLISAADILKEQLTFHKLVLVKQNRGYAIVQDSAKPGN</sequence>
<dbReference type="AlphaFoldDB" id="A0A2T3HK79"/>
<evidence type="ECO:0000256" key="1">
    <source>
        <dbReference type="SAM" id="SignalP"/>
    </source>
</evidence>